<dbReference type="InterPro" id="IPR012334">
    <property type="entry name" value="Pectin_lyas_fold"/>
</dbReference>
<comment type="caution">
    <text evidence="2">The sequence shown here is derived from an EMBL/GenBank/DDBJ whole genome shotgun (WGS) entry which is preliminary data.</text>
</comment>
<keyword evidence="3" id="KW-1185">Reference proteome</keyword>
<dbReference type="InterPro" id="IPR011050">
    <property type="entry name" value="Pectin_lyase_fold/virulence"/>
</dbReference>
<reference evidence="2 3" key="1">
    <citation type="submission" date="2020-08" db="EMBL/GenBank/DDBJ databases">
        <title>Sequencing the genomes of 1000 actinobacteria strains.</title>
        <authorList>
            <person name="Klenk H.-P."/>
        </authorList>
    </citation>
    <scope>NUCLEOTIDE SEQUENCE [LARGE SCALE GENOMIC DNA]</scope>
    <source>
        <strain evidence="2 3">DSM 41654</strain>
    </source>
</reference>
<dbReference type="InterPro" id="IPR039448">
    <property type="entry name" value="Beta_helix"/>
</dbReference>
<evidence type="ECO:0000313" key="3">
    <source>
        <dbReference type="Proteomes" id="UP000540506"/>
    </source>
</evidence>
<feature type="domain" description="Right handed beta helix" evidence="1">
    <location>
        <begin position="263"/>
        <end position="356"/>
    </location>
</feature>
<gene>
    <name evidence="2" type="ORF">FHR34_001254</name>
</gene>
<evidence type="ECO:0000313" key="2">
    <source>
        <dbReference type="EMBL" id="MBB4922261.1"/>
    </source>
</evidence>
<dbReference type="Proteomes" id="UP000540506">
    <property type="component" value="Unassembled WGS sequence"/>
</dbReference>
<dbReference type="AlphaFoldDB" id="A0A7W7VTG0"/>
<name>A0A7W7VTG0_KITKI</name>
<sequence length="1082" mass="108610">MTTVPPVVTVTESGPAVTVTQTGPTVTVVTQTPTVTVSSAGAQSVVQALPPATYNPATQTIGVTVGTTAGTVAAGNDSRIVGAIQGGASAGGDLSGTLPSPTVTSTHLTAALPIAQGGTGQASATAAYNALGSETLVMTTGIPAVDAGLINSAISAASAAGGGRVRLGNGSWVLSSSITPQSNVTLCGQPGTTVSINFVGDIVFGKTTAFTNFTIEDLTFLGPVNSFPTVPTRARTTSGNGAQTAVYLSGDLDSTGTGQAQLTNFIFRRCTVQNCSALPLRIGGVRGEVLVYDCTFINNQDVGFIYNQNVQFEGNFVYQSADNGVSVSRGNNKCVVVGNTFENCCYNGIWLSGFDDGSHNLVDIGPTNFACTGNTVINVGFNGIMLDQAPANGTVTGNMVTQGYFRGPSDQASDANGAGVYIGGYPTSARNSPTAYATNLVVAGNTLFQCARAGVYITGAKAITVEANQILNCGTQYLADGATAISSTDSTNNVGILIDNTATNTDIAIRNNTVLDERATPYGNYALVPQTANSSYVYWFNHMAGLRNPYNVLDHDPNTREISSTIRFDANTKFAGGATAGTSGGTGTISGFDINGAAGSARRHQILTGSVVRWASGGSGDAETGSNIGTNWVLNAYSDSGAFLFTPITVNRATGAVTLSTPLPVGSGGTGSATQNWVSLAGDLGNTVGSPQVTSTHLASPLPISQGGTGSASQSFVNLAGDLGNTVTSPQVTSTHLTSALPIAQGGTGSATQNWVDLTTTQTVGGTKAFSSAPKLPGVLDSNGVTVLGITATPSAVNFVSVQNNTTGNRPALVAGGSDTNIGLTVKTQGTGALVYHPGSDSTAAVQLNNAAQTSTALSVDTSNVRVGIGKNSPGSTLDVAGTVTATGVALTTSPTAGYVATSDSTGNATWQAVGVNGITPVHAGFTAFGTGGMINTLNVSSGTPVTMTAGTIYWAAVFVPFTVTLTGVMVSVGTTGGTDLWIGSLYNSAGTVIANSSLAGTAAGSANTKMKLAFTSTATVLGPAVYYCALQSNGSTAKFLGFGNGSEGFVTGSTTGTFGTLPTITPGTTYTAGVGPFANTY</sequence>
<dbReference type="EMBL" id="JACHJV010000001">
    <property type="protein sequence ID" value="MBB4922261.1"/>
    <property type="molecule type" value="Genomic_DNA"/>
</dbReference>
<accession>A0A7W7VTG0</accession>
<proteinExistence type="predicted"/>
<dbReference type="Pfam" id="PF13229">
    <property type="entry name" value="Beta_helix"/>
    <property type="match status" value="1"/>
</dbReference>
<evidence type="ECO:0000259" key="1">
    <source>
        <dbReference type="Pfam" id="PF13229"/>
    </source>
</evidence>
<dbReference type="SMART" id="SM00710">
    <property type="entry name" value="PbH1"/>
    <property type="match status" value="9"/>
</dbReference>
<dbReference type="RefSeq" id="WP_184934463.1">
    <property type="nucleotide sequence ID" value="NZ_JACHJV010000001.1"/>
</dbReference>
<organism evidence="2 3">
    <name type="scientific">Kitasatospora kifunensis</name>
    <name type="common">Streptomyces kifunensis</name>
    <dbReference type="NCBI Taxonomy" id="58351"/>
    <lineage>
        <taxon>Bacteria</taxon>
        <taxon>Bacillati</taxon>
        <taxon>Actinomycetota</taxon>
        <taxon>Actinomycetes</taxon>
        <taxon>Kitasatosporales</taxon>
        <taxon>Streptomycetaceae</taxon>
        <taxon>Kitasatospora</taxon>
    </lineage>
</organism>
<dbReference type="SUPFAM" id="SSF51126">
    <property type="entry name" value="Pectin lyase-like"/>
    <property type="match status" value="2"/>
</dbReference>
<protein>
    <recommendedName>
        <fullName evidence="1">Right handed beta helix domain-containing protein</fullName>
    </recommendedName>
</protein>
<dbReference type="InterPro" id="IPR006626">
    <property type="entry name" value="PbH1"/>
</dbReference>
<dbReference type="Gene3D" id="2.160.20.10">
    <property type="entry name" value="Single-stranded right-handed beta-helix, Pectin lyase-like"/>
    <property type="match status" value="2"/>
</dbReference>